<accession>A0A4Y2BZ71</accession>
<gene>
    <name evidence="1" type="ORF">AVEN_135833_1</name>
</gene>
<organism evidence="1 2">
    <name type="scientific">Araneus ventricosus</name>
    <name type="common">Orbweaver spider</name>
    <name type="synonym">Epeira ventricosa</name>
    <dbReference type="NCBI Taxonomy" id="182803"/>
    <lineage>
        <taxon>Eukaryota</taxon>
        <taxon>Metazoa</taxon>
        <taxon>Ecdysozoa</taxon>
        <taxon>Arthropoda</taxon>
        <taxon>Chelicerata</taxon>
        <taxon>Arachnida</taxon>
        <taxon>Araneae</taxon>
        <taxon>Araneomorphae</taxon>
        <taxon>Entelegynae</taxon>
        <taxon>Araneoidea</taxon>
        <taxon>Araneidae</taxon>
        <taxon>Araneus</taxon>
    </lineage>
</organism>
<reference evidence="1 2" key="1">
    <citation type="journal article" date="2019" name="Sci. Rep.">
        <title>Orb-weaving spider Araneus ventricosus genome elucidates the spidroin gene catalogue.</title>
        <authorList>
            <person name="Kono N."/>
            <person name="Nakamura H."/>
            <person name="Ohtoshi R."/>
            <person name="Moran D.A.P."/>
            <person name="Shinohara A."/>
            <person name="Yoshida Y."/>
            <person name="Fujiwara M."/>
            <person name="Mori M."/>
            <person name="Tomita M."/>
            <person name="Arakawa K."/>
        </authorList>
    </citation>
    <scope>NUCLEOTIDE SEQUENCE [LARGE SCALE GENOMIC DNA]</scope>
</reference>
<dbReference type="Proteomes" id="UP000499080">
    <property type="component" value="Unassembled WGS sequence"/>
</dbReference>
<dbReference type="AlphaFoldDB" id="A0A4Y2BZ71"/>
<dbReference type="EMBL" id="BGPR01084914">
    <property type="protein sequence ID" value="GBL97368.1"/>
    <property type="molecule type" value="Genomic_DNA"/>
</dbReference>
<keyword evidence="2" id="KW-1185">Reference proteome</keyword>
<name>A0A4Y2BZ71_ARAVE</name>
<protein>
    <submittedName>
        <fullName evidence="1">Uncharacterized protein</fullName>
    </submittedName>
</protein>
<comment type="caution">
    <text evidence="1">The sequence shown here is derived from an EMBL/GenBank/DDBJ whole genome shotgun (WGS) entry which is preliminary data.</text>
</comment>
<evidence type="ECO:0000313" key="1">
    <source>
        <dbReference type="EMBL" id="GBL97368.1"/>
    </source>
</evidence>
<evidence type="ECO:0000313" key="2">
    <source>
        <dbReference type="Proteomes" id="UP000499080"/>
    </source>
</evidence>
<sequence>MAPLTKSLCLLGIHGNIYFKSHRNVKLVTESIRGNYAKGISFVSRISMVLRRGIPTTYPHMIVRLAKPSATRVFPGGMADCCWTCLTARSRRDTLWKTVCLLLQSSRSAVYRVVQQESHDRSVAIDLYSSGRTKFMGLSSMAPPKTRSRLLYMDETLRNDSVTWTKLVTTLVTWAVL</sequence>
<proteinExistence type="predicted"/>